<dbReference type="AlphaFoldDB" id="A0A5C5PVH4"/>
<evidence type="ECO:0000313" key="4">
    <source>
        <dbReference type="Proteomes" id="UP000317901"/>
    </source>
</evidence>
<comment type="caution">
    <text evidence="3">The sequence shown here is derived from an EMBL/GenBank/DDBJ whole genome shotgun (WGS) entry which is preliminary data.</text>
</comment>
<name>A0A5C5PVH4_9PSED</name>
<dbReference type="PROSITE" id="PS51257">
    <property type="entry name" value="PROKAR_LIPOPROTEIN"/>
    <property type="match status" value="1"/>
</dbReference>
<proteinExistence type="predicted"/>
<evidence type="ECO:0000313" key="3">
    <source>
        <dbReference type="EMBL" id="TWR85721.1"/>
    </source>
</evidence>
<feature type="region of interest" description="Disordered" evidence="1">
    <location>
        <begin position="29"/>
        <end position="92"/>
    </location>
</feature>
<keyword evidence="2" id="KW-0732">Signal</keyword>
<dbReference type="RefSeq" id="WP_146426944.1">
    <property type="nucleotide sequence ID" value="NZ_VFIP01000045.1"/>
</dbReference>
<gene>
    <name evidence="3" type="ORF">FJD37_18915</name>
</gene>
<feature type="compositionally biased region" description="Low complexity" evidence="1">
    <location>
        <begin position="60"/>
        <end position="69"/>
    </location>
</feature>
<evidence type="ECO:0000256" key="2">
    <source>
        <dbReference type="SAM" id="SignalP"/>
    </source>
</evidence>
<dbReference type="OrthoDB" id="6433631at2"/>
<protein>
    <submittedName>
        <fullName evidence="3">RcnB family protein</fullName>
    </submittedName>
</protein>
<dbReference type="Proteomes" id="UP000317901">
    <property type="component" value="Unassembled WGS sequence"/>
</dbReference>
<feature type="signal peptide" evidence="2">
    <location>
        <begin position="1"/>
        <end position="25"/>
    </location>
</feature>
<sequence>MFNSRSLMTALTCLALACGSVTALADPGNGNGPGNGFDKGNPQGQQGQKPQDMHQGKPGGNQQQGMPQGKPGGNQSQGKHPDGKAHNKGPSVNRQHALGIVGQHRDYWSPGPALPPGVQKNLARGKPLPPGIGKKLDGRLAKQLPHYEGYEWRQAGTDLILVSLASGIIYEVLNGAFH</sequence>
<organism evidence="3 4">
    <name type="scientific">Pseudomonas saxonica</name>
    <dbReference type="NCBI Taxonomy" id="2600598"/>
    <lineage>
        <taxon>Bacteria</taxon>
        <taxon>Pseudomonadati</taxon>
        <taxon>Pseudomonadota</taxon>
        <taxon>Gammaproteobacteria</taxon>
        <taxon>Pseudomonadales</taxon>
        <taxon>Pseudomonadaceae</taxon>
        <taxon>Pseudomonas</taxon>
    </lineage>
</organism>
<feature type="chain" id="PRO_5022988533" evidence="2">
    <location>
        <begin position="26"/>
        <end position="178"/>
    </location>
</feature>
<dbReference type="NCBIfam" id="NF040487">
    <property type="entry name" value="T3SS_CigR_fam"/>
    <property type="match status" value="1"/>
</dbReference>
<feature type="compositionally biased region" description="Low complexity" evidence="1">
    <location>
        <begin position="38"/>
        <end position="50"/>
    </location>
</feature>
<reference evidence="3 4" key="1">
    <citation type="submission" date="2019-06" db="EMBL/GenBank/DDBJ databases">
        <title>Pseudomonas bimorpha sp. nov. isolated from bovine raw milk and skim milk concentrate.</title>
        <authorList>
            <person name="Hofmann K."/>
            <person name="Huptas C."/>
            <person name="Doll E."/>
            <person name="Scherer S."/>
            <person name="Wenning M."/>
        </authorList>
    </citation>
    <scope>NUCLEOTIDE SEQUENCE [LARGE SCALE GENOMIC DNA]</scope>
    <source>
        <strain evidence="3 4">DSM 108990</strain>
    </source>
</reference>
<accession>A0A5C5PVH4</accession>
<evidence type="ECO:0000256" key="1">
    <source>
        <dbReference type="SAM" id="MobiDB-lite"/>
    </source>
</evidence>
<dbReference type="EMBL" id="VFIP01000045">
    <property type="protein sequence ID" value="TWR85721.1"/>
    <property type="molecule type" value="Genomic_DNA"/>
</dbReference>
<dbReference type="Gene3D" id="3.10.450.160">
    <property type="entry name" value="inner membrane protein cigr"/>
    <property type="match status" value="1"/>
</dbReference>